<organism evidence="2 3">
    <name type="scientific">Puccinia sorghi</name>
    <dbReference type="NCBI Taxonomy" id="27349"/>
    <lineage>
        <taxon>Eukaryota</taxon>
        <taxon>Fungi</taxon>
        <taxon>Dikarya</taxon>
        <taxon>Basidiomycota</taxon>
        <taxon>Pucciniomycotina</taxon>
        <taxon>Pucciniomycetes</taxon>
        <taxon>Pucciniales</taxon>
        <taxon>Pucciniaceae</taxon>
        <taxon>Puccinia</taxon>
    </lineage>
</organism>
<feature type="region of interest" description="Disordered" evidence="1">
    <location>
        <begin position="260"/>
        <end position="309"/>
    </location>
</feature>
<evidence type="ECO:0000313" key="2">
    <source>
        <dbReference type="EMBL" id="KNZ62787.1"/>
    </source>
</evidence>
<dbReference type="Pfam" id="PF00400">
    <property type="entry name" value="WD40"/>
    <property type="match status" value="1"/>
</dbReference>
<feature type="compositionally biased region" description="Basic and acidic residues" evidence="1">
    <location>
        <begin position="8"/>
        <end position="20"/>
    </location>
</feature>
<dbReference type="PANTHER" id="PTHR16220:SF0">
    <property type="entry name" value="WD REPEAT-CONTAINING PROTEIN WRAP73"/>
    <property type="match status" value="1"/>
</dbReference>
<keyword evidence="3" id="KW-1185">Reference proteome</keyword>
<comment type="caution">
    <text evidence="2">The sequence shown here is derived from an EMBL/GenBank/DDBJ whole genome shotgun (WGS) entry which is preliminary data.</text>
</comment>
<gene>
    <name evidence="2" type="ORF">VP01_1223g4</name>
</gene>
<feature type="compositionally biased region" description="Low complexity" evidence="1">
    <location>
        <begin position="23"/>
        <end position="34"/>
    </location>
</feature>
<evidence type="ECO:0000313" key="3">
    <source>
        <dbReference type="Proteomes" id="UP000037035"/>
    </source>
</evidence>
<dbReference type="InterPro" id="IPR052778">
    <property type="entry name" value="Centrosome-WD_assoc"/>
</dbReference>
<dbReference type="InterPro" id="IPR015943">
    <property type="entry name" value="WD40/YVTN_repeat-like_dom_sf"/>
</dbReference>
<proteinExistence type="predicted"/>
<evidence type="ECO:0000256" key="1">
    <source>
        <dbReference type="SAM" id="MobiDB-lite"/>
    </source>
</evidence>
<dbReference type="STRING" id="27349.A0A0L6VQ60"/>
<reference evidence="2 3" key="1">
    <citation type="submission" date="2015-08" db="EMBL/GenBank/DDBJ databases">
        <title>Next Generation Sequencing and Analysis of the Genome of Puccinia sorghi L Schw, the Causal Agent of Maize Common Rust.</title>
        <authorList>
            <person name="Rochi L."/>
            <person name="Burguener G."/>
            <person name="Darino M."/>
            <person name="Turjanski A."/>
            <person name="Kreff E."/>
            <person name="Dieguez M.J."/>
            <person name="Sacco F."/>
        </authorList>
    </citation>
    <scope>NUCLEOTIDE SEQUENCE [LARGE SCALE GENOMIC DNA]</scope>
    <source>
        <strain evidence="2 3">RO10H11247</strain>
    </source>
</reference>
<dbReference type="GO" id="GO:1990811">
    <property type="term" value="C:MWP complex"/>
    <property type="evidence" value="ECO:0007669"/>
    <property type="project" value="TreeGrafter"/>
</dbReference>
<protein>
    <submittedName>
        <fullName evidence="2">Uncharacterized protein</fullName>
    </submittedName>
</protein>
<feature type="compositionally biased region" description="Polar residues" evidence="1">
    <location>
        <begin position="296"/>
        <end position="307"/>
    </location>
</feature>
<dbReference type="GO" id="GO:0005815">
    <property type="term" value="C:microtubule organizing center"/>
    <property type="evidence" value="ECO:0007669"/>
    <property type="project" value="TreeGrafter"/>
</dbReference>
<feature type="region of interest" description="Disordered" evidence="1">
    <location>
        <begin position="1"/>
        <end position="47"/>
    </location>
</feature>
<dbReference type="EMBL" id="LAVV01002488">
    <property type="protein sequence ID" value="KNZ62787.1"/>
    <property type="molecule type" value="Genomic_DNA"/>
</dbReference>
<feature type="compositionally biased region" description="Polar residues" evidence="1">
    <location>
        <begin position="35"/>
        <end position="44"/>
    </location>
</feature>
<dbReference type="SUPFAM" id="SSF69322">
    <property type="entry name" value="Tricorn protease domain 2"/>
    <property type="match status" value="1"/>
</dbReference>
<dbReference type="Proteomes" id="UP000037035">
    <property type="component" value="Unassembled WGS sequence"/>
</dbReference>
<dbReference type="PANTHER" id="PTHR16220">
    <property type="entry name" value="WD REPEAT PROTEIN 8-RELATED"/>
    <property type="match status" value="1"/>
</dbReference>
<dbReference type="InterPro" id="IPR001680">
    <property type="entry name" value="WD40_rpt"/>
</dbReference>
<dbReference type="VEuPathDB" id="FungiDB:VP01_1223g4"/>
<accession>A0A0L6VQ60</accession>
<dbReference type="AlphaFoldDB" id="A0A0L6VQ60"/>
<sequence length="558" mass="62018">MQVIRSWRSSEQELATDTHSKTTRVLSSSSASTTDKQSGKTSTRSLHKTIPYLGNPASATIVDDRRPPLLTSVSFSPNSQYVCALLRQPTTSFVFIYSIQADQLAAQIKIGAEGVASGDKAVRWSPSGNSLMVWSDWNLRITIWPLSNAQPKPVQLHHPKHGPHIGSSFSPTGRYFALLCRQPGNYHDHVGIYDTVTWSCASLFQLCTELVDPTHLHWSPCGRYLAIVESALLDYRVEIWSPTGSNLGFFVPHPQKSILAPSSSDHHTHHPPQTLNRSHSDYLPTAAPHKRKDSSHINQSNQDTDTNGHVGLGIRHIKWRPGGEYLAVGGWDCKATRSPTWYARYSTLASLFHLNQRYFVSKRVLNEPQEWIGRTRGHGIIPCKQRFPEMNYPLGFILVELVLHPTSVNLTQRLGSKRLNGVRREIIWRSVTGEQGLIDLSGLFYLDAMPTAVFIFSFRSSGSTSHNNAPLDSVQPVPTVPLRPRLSSVLHFASPVRCLQWHPSLTQLVIVCATSAVYSWSPLRPGLAPSSDDVSQPTDYCEGIGVPAGVFLSPHKLR</sequence>
<name>A0A0L6VQ60_9BASI</name>
<dbReference type="GO" id="GO:1990810">
    <property type="term" value="P:microtubule anchoring at mitotic spindle pole body"/>
    <property type="evidence" value="ECO:0007669"/>
    <property type="project" value="TreeGrafter"/>
</dbReference>
<dbReference type="Gene3D" id="2.130.10.10">
    <property type="entry name" value="YVTN repeat-like/Quinoprotein amine dehydrogenase"/>
    <property type="match status" value="1"/>
</dbReference>
<dbReference type="OrthoDB" id="308690at2759"/>